<dbReference type="RefSeq" id="WP_004078269.1">
    <property type="nucleotide sequence ID" value="NZ_CASCYM010000006.1"/>
</dbReference>
<dbReference type="Proteomes" id="UP000474104">
    <property type="component" value="Unassembled WGS sequence"/>
</dbReference>
<reference evidence="1 4" key="2">
    <citation type="submission" date="2019-07" db="EMBL/GenBank/DDBJ databases">
        <title>Draft genome sequences of 15 bacterial species constituting the stable defined intestinal microbiota of the GM15 gnotobiotic mouse model.</title>
        <authorList>
            <person name="Elie C."/>
            <person name="Mathieu A."/>
            <person name="Saliou A."/>
            <person name="Darnaud M."/>
            <person name="Leulier F."/>
            <person name="Tamellini A."/>
        </authorList>
    </citation>
    <scope>NUCLEOTIDE SEQUENCE [LARGE SCALE GENOMIC DNA]</scope>
    <source>
        <strain evidence="4">ASF 502</strain>
        <strain evidence="1">MD300</strain>
    </source>
</reference>
<protein>
    <recommendedName>
        <fullName evidence="5">Abortive phage infection protein</fullName>
    </recommendedName>
</protein>
<evidence type="ECO:0000313" key="2">
    <source>
        <dbReference type="EMBL" id="RRK31778.1"/>
    </source>
</evidence>
<name>N2AHY1_9FIRM</name>
<dbReference type="HOGENOM" id="CLU_1495213_0_0_9"/>
<accession>N2AHY1</accession>
<keyword evidence="3" id="KW-1185">Reference proteome</keyword>
<sequence length="180" mass="21344">MLYSYEECKLKLGSDYQIKKAIADGNLYRREKGVYSDEKYVAELEIISWKYSKAIITLNSAFYYHGMTDVIPEYYYLQTPRGAAKIRDLRVRQIFENSLEVELGKIEMPYNGTKISIYNKERMFVELIRSKNKLPFDYYKEIIGSYRNQIDTLDIQAIQEYAYILPKTNMIMETLQLEVL</sequence>
<accession>A0A3R8JLT0</accession>
<dbReference type="OrthoDB" id="9801429at2"/>
<dbReference type="AlphaFoldDB" id="N2AHY1"/>
<evidence type="ECO:0000313" key="3">
    <source>
        <dbReference type="Proteomes" id="UP000274920"/>
    </source>
</evidence>
<evidence type="ECO:0008006" key="5">
    <source>
        <dbReference type="Google" id="ProtNLM"/>
    </source>
</evidence>
<dbReference type="eggNOG" id="ENOG5032J9T">
    <property type="taxonomic scope" value="Bacteria"/>
</dbReference>
<evidence type="ECO:0000313" key="4">
    <source>
        <dbReference type="Proteomes" id="UP000474104"/>
    </source>
</evidence>
<comment type="caution">
    <text evidence="2">The sequence shown here is derived from an EMBL/GenBank/DDBJ whole genome shotgun (WGS) entry which is preliminary data.</text>
</comment>
<proteinExistence type="predicted"/>
<dbReference type="STRING" id="2044587.C824_01995"/>
<evidence type="ECO:0000313" key="1">
    <source>
        <dbReference type="EMBL" id="NDO70453.1"/>
    </source>
</evidence>
<organism evidence="2 3">
    <name type="scientific">Schaedlerella arabinosiphila</name>
    <dbReference type="NCBI Taxonomy" id="2044587"/>
    <lineage>
        <taxon>Bacteria</taxon>
        <taxon>Bacillati</taxon>
        <taxon>Bacillota</taxon>
        <taxon>Clostridia</taxon>
        <taxon>Lachnospirales</taxon>
        <taxon>Lachnospiraceae</taxon>
        <taxon>Schaedlerella</taxon>
    </lineage>
</organism>
<gene>
    <name evidence="2" type="ORF">EBB54_10680</name>
    <name evidence="1" type="ORF">FMM80_18125</name>
</gene>
<dbReference type="Proteomes" id="UP000274920">
    <property type="component" value="Unassembled WGS sequence"/>
</dbReference>
<dbReference type="EMBL" id="VIRB01000108">
    <property type="protein sequence ID" value="NDO70453.1"/>
    <property type="molecule type" value="Genomic_DNA"/>
</dbReference>
<dbReference type="EMBL" id="RHJS01000002">
    <property type="protein sequence ID" value="RRK31778.1"/>
    <property type="molecule type" value="Genomic_DNA"/>
</dbReference>
<reference evidence="2" key="1">
    <citation type="submission" date="2018-10" db="EMBL/GenBank/DDBJ databases">
        <title>Schaedlerella arabinophila gen. nov. sp. nov., isolated from the mouse intestinal tract and comparative analysis with the genome of the closely related altered Schaedler flora strain ASF502.</title>
        <authorList>
            <person name="Miyake S."/>
            <person name="Soh M."/>
            <person name="Seedorf H."/>
        </authorList>
    </citation>
    <scope>NUCLEOTIDE SEQUENCE [LARGE SCALE GENOMIC DNA]</scope>
    <source>
        <strain evidence="2">DSM 106076</strain>
    </source>
</reference>